<keyword evidence="6 8" id="KW-0342">GTP-binding</keyword>
<feature type="compositionally biased region" description="Acidic residues" evidence="11">
    <location>
        <begin position="482"/>
        <end position="509"/>
    </location>
</feature>
<accession>A0AAU7AVG2</accession>
<evidence type="ECO:0000256" key="1">
    <source>
        <dbReference type="ARBA" id="ARBA00008279"/>
    </source>
</evidence>
<name>A0AAU7AVG2_9ACTN</name>
<dbReference type="PANTHER" id="PTHR43834">
    <property type="entry name" value="GTPASE DER"/>
    <property type="match status" value="1"/>
</dbReference>
<keyword evidence="4 10" id="KW-0677">Repeat</keyword>
<evidence type="ECO:0000256" key="4">
    <source>
        <dbReference type="ARBA" id="ARBA00022737"/>
    </source>
</evidence>
<dbReference type="GO" id="GO:0043022">
    <property type="term" value="F:ribosome binding"/>
    <property type="evidence" value="ECO:0007669"/>
    <property type="project" value="TreeGrafter"/>
</dbReference>
<evidence type="ECO:0000256" key="6">
    <source>
        <dbReference type="ARBA" id="ARBA00023134"/>
    </source>
</evidence>
<dbReference type="Gene3D" id="3.40.50.300">
    <property type="entry name" value="P-loop containing nucleotide triphosphate hydrolases"/>
    <property type="match status" value="2"/>
</dbReference>
<dbReference type="Gene3D" id="3.30.300.20">
    <property type="match status" value="1"/>
</dbReference>
<dbReference type="CDD" id="cd01894">
    <property type="entry name" value="EngA1"/>
    <property type="match status" value="1"/>
</dbReference>
<dbReference type="InterPro" id="IPR031166">
    <property type="entry name" value="G_ENGA"/>
</dbReference>
<dbReference type="SUPFAM" id="SSF52540">
    <property type="entry name" value="P-loop containing nucleoside triphosphate hydrolases"/>
    <property type="match status" value="2"/>
</dbReference>
<dbReference type="InterPro" id="IPR005225">
    <property type="entry name" value="Small_GTP-bd"/>
</dbReference>
<dbReference type="InterPro" id="IPR016484">
    <property type="entry name" value="GTPase_Der"/>
</dbReference>
<evidence type="ECO:0000256" key="10">
    <source>
        <dbReference type="RuleBase" id="RU004481"/>
    </source>
</evidence>
<evidence type="ECO:0000313" key="13">
    <source>
        <dbReference type="EMBL" id="XAY05350.1"/>
    </source>
</evidence>
<dbReference type="NCBIfam" id="TIGR03594">
    <property type="entry name" value="GTPase_EngA"/>
    <property type="match status" value="1"/>
</dbReference>
<dbReference type="PANTHER" id="PTHR43834:SF6">
    <property type="entry name" value="GTPASE DER"/>
    <property type="match status" value="1"/>
</dbReference>
<evidence type="ECO:0000259" key="12">
    <source>
        <dbReference type="PROSITE" id="PS51712"/>
    </source>
</evidence>
<feature type="binding site" evidence="8">
    <location>
        <begin position="226"/>
        <end position="230"/>
    </location>
    <ligand>
        <name>GTP</name>
        <dbReference type="ChEBI" id="CHEBI:37565"/>
        <label>2</label>
    </ligand>
</feature>
<dbReference type="FunFam" id="3.40.50.300:FF:000057">
    <property type="entry name" value="GTPase Der"/>
    <property type="match status" value="1"/>
</dbReference>
<feature type="binding site" evidence="8">
    <location>
        <begin position="117"/>
        <end position="120"/>
    </location>
    <ligand>
        <name>GTP</name>
        <dbReference type="ChEBI" id="CHEBI:37565"/>
        <label>1</label>
    </ligand>
</feature>
<evidence type="ECO:0000256" key="9">
    <source>
        <dbReference type="PROSITE-ProRule" id="PRU01049"/>
    </source>
</evidence>
<feature type="binding site" evidence="8">
    <location>
        <begin position="179"/>
        <end position="186"/>
    </location>
    <ligand>
        <name>GTP</name>
        <dbReference type="ChEBI" id="CHEBI:37565"/>
        <label>2</label>
    </ligand>
</feature>
<dbReference type="NCBIfam" id="TIGR00231">
    <property type="entry name" value="small_GTP"/>
    <property type="match status" value="2"/>
</dbReference>
<keyword evidence="5 8" id="KW-0547">Nucleotide-binding</keyword>
<dbReference type="GO" id="GO:0042254">
    <property type="term" value="P:ribosome biogenesis"/>
    <property type="evidence" value="ECO:0007669"/>
    <property type="project" value="UniProtKB-KW"/>
</dbReference>
<evidence type="ECO:0000256" key="8">
    <source>
        <dbReference type="HAMAP-Rule" id="MF_00195"/>
    </source>
</evidence>
<dbReference type="InterPro" id="IPR032859">
    <property type="entry name" value="KH_dom-like"/>
</dbReference>
<feature type="domain" description="EngA-type G" evidence="12">
    <location>
        <begin position="173"/>
        <end position="346"/>
    </location>
</feature>
<feature type="domain" description="EngA-type G" evidence="12">
    <location>
        <begin position="1"/>
        <end position="165"/>
    </location>
</feature>
<evidence type="ECO:0000256" key="2">
    <source>
        <dbReference type="ARBA" id="ARBA00020953"/>
    </source>
</evidence>
<feature type="region of interest" description="Disordered" evidence="11">
    <location>
        <begin position="482"/>
        <end position="515"/>
    </location>
</feature>
<evidence type="ECO:0000256" key="5">
    <source>
        <dbReference type="ARBA" id="ARBA00022741"/>
    </source>
</evidence>
<dbReference type="KEGG" id="parq:DSM112329_02199"/>
<evidence type="ECO:0000256" key="11">
    <source>
        <dbReference type="SAM" id="MobiDB-lite"/>
    </source>
</evidence>
<comment type="subunit">
    <text evidence="8">Associates with the 50S ribosomal subunit.</text>
</comment>
<organism evidence="13">
    <name type="scientific">Paraconexibacter sp. AEG42_29</name>
    <dbReference type="NCBI Taxonomy" id="2997339"/>
    <lineage>
        <taxon>Bacteria</taxon>
        <taxon>Bacillati</taxon>
        <taxon>Actinomycetota</taxon>
        <taxon>Thermoleophilia</taxon>
        <taxon>Solirubrobacterales</taxon>
        <taxon>Paraconexibacteraceae</taxon>
        <taxon>Paraconexibacter</taxon>
    </lineage>
</organism>
<evidence type="ECO:0000256" key="7">
    <source>
        <dbReference type="ARBA" id="ARBA00032345"/>
    </source>
</evidence>
<dbReference type="HAMAP" id="MF_00195">
    <property type="entry name" value="GTPase_Der"/>
    <property type="match status" value="1"/>
</dbReference>
<dbReference type="Pfam" id="PF14714">
    <property type="entry name" value="KH_dom-like"/>
    <property type="match status" value="1"/>
</dbReference>
<sequence length="515" mass="56837">MKVAVVGYPNVGKSSLVNRLTQTREAVVHERAGITRDRKEVACEWNGRRFTLIDTGGMDFQDEDPISGSIREQARAAIADAQVAMLVVDGRAGVRPGDEEMADLLRRSRLPIVLAVNKIDSAQDIANTAEFYGLGMGDPVAVSAAQGLGTGDLLDRLTELLPDDDDAPDEDIVRLALIGRPNVGKSTLINQWLGSERVIVSDIAGTTRDSIDLPLEFDGRKLVVVDTAGMRRQAKVQESVEYFTTLRSQRAVERADVALVICSAEDGITAQDMRIAELAMQEGCATALVLNKWDEFGMSEDDLIHERAKANRKLRLRPKVLTASALTGRNVARVLQEAIVLGDRMTGRIPTPELNRFLAETTQTRQPPAKQGHRLKLIYIAQIGERPPRFAIQVNTRSRVTRDYAYFVENRLRARYGLDGVPVIIDFNERGSGRRAPGGDHRADRLKAVQEDVFEELADVGFDVELGDVEDDPQAREVEVYEYTDAGDDEDFADDDEDFDHDDEDEDGPEPAPGG</sequence>
<dbReference type="GO" id="GO:0005525">
    <property type="term" value="F:GTP binding"/>
    <property type="evidence" value="ECO:0007669"/>
    <property type="project" value="UniProtKB-UniRule"/>
</dbReference>
<dbReference type="CDD" id="cd01895">
    <property type="entry name" value="EngA2"/>
    <property type="match status" value="1"/>
</dbReference>
<dbReference type="InterPro" id="IPR006073">
    <property type="entry name" value="GTP-bd"/>
</dbReference>
<feature type="binding site" evidence="8">
    <location>
        <begin position="7"/>
        <end position="14"/>
    </location>
    <ligand>
        <name>GTP</name>
        <dbReference type="ChEBI" id="CHEBI:37565"/>
        <label>1</label>
    </ligand>
</feature>
<dbReference type="RefSeq" id="WP_354701860.1">
    <property type="nucleotide sequence ID" value="NZ_CP114014.1"/>
</dbReference>
<evidence type="ECO:0000256" key="3">
    <source>
        <dbReference type="ARBA" id="ARBA00022517"/>
    </source>
</evidence>
<dbReference type="InterPro" id="IPR027417">
    <property type="entry name" value="P-loop_NTPase"/>
</dbReference>
<keyword evidence="3 8" id="KW-0690">Ribosome biogenesis</keyword>
<reference evidence="13" key="1">
    <citation type="submission" date="2022-12" db="EMBL/GenBank/DDBJ databases">
        <title>Paraconexibacter alkalitolerans sp. nov. and Baekduia alba sp. nov., isolated from soil and emended description of the genera Paraconexibacter (Chun et al., 2020) and Baekduia (An et al., 2020).</title>
        <authorList>
            <person name="Vieira S."/>
            <person name="Huber K.J."/>
            <person name="Geppert A."/>
            <person name="Wolf J."/>
            <person name="Neumann-Schaal M."/>
            <person name="Muesken M."/>
            <person name="Overmann J."/>
        </authorList>
    </citation>
    <scope>NUCLEOTIDE SEQUENCE</scope>
    <source>
        <strain evidence="13">AEG42_29</strain>
    </source>
</reference>
<comment type="function">
    <text evidence="8 10">GTPase that plays an essential role in the late steps of ribosome biogenesis.</text>
</comment>
<gene>
    <name evidence="8 13" type="primary">der</name>
    <name evidence="13" type="ORF">DSM112329_02199</name>
</gene>
<feature type="binding site" evidence="8">
    <location>
        <begin position="54"/>
        <end position="58"/>
    </location>
    <ligand>
        <name>GTP</name>
        <dbReference type="ChEBI" id="CHEBI:37565"/>
        <label>1</label>
    </ligand>
</feature>
<dbReference type="Pfam" id="PF01926">
    <property type="entry name" value="MMR_HSR1"/>
    <property type="match status" value="2"/>
</dbReference>
<protein>
    <recommendedName>
        <fullName evidence="2 8">GTPase Der</fullName>
    </recommendedName>
    <alternativeName>
        <fullName evidence="7 8">GTP-binding protein EngA</fullName>
    </alternativeName>
</protein>
<proteinExistence type="inferred from homology"/>
<comment type="similarity">
    <text evidence="1 8 9 10">Belongs to the TRAFAC class TrmE-Era-EngA-EngB-Septin-like GTPase superfamily. EngA (Der) GTPase family.</text>
</comment>
<dbReference type="PIRSF" id="PIRSF006485">
    <property type="entry name" value="GTP-binding_EngA"/>
    <property type="match status" value="1"/>
</dbReference>
<dbReference type="EMBL" id="CP114014">
    <property type="protein sequence ID" value="XAY05350.1"/>
    <property type="molecule type" value="Genomic_DNA"/>
</dbReference>
<dbReference type="AlphaFoldDB" id="A0AAU7AVG2"/>
<dbReference type="PROSITE" id="PS51712">
    <property type="entry name" value="G_ENGA"/>
    <property type="match status" value="2"/>
</dbReference>
<dbReference type="InterPro" id="IPR015946">
    <property type="entry name" value="KH_dom-like_a/b"/>
</dbReference>
<feature type="binding site" evidence="8">
    <location>
        <begin position="291"/>
        <end position="294"/>
    </location>
    <ligand>
        <name>GTP</name>
        <dbReference type="ChEBI" id="CHEBI:37565"/>
        <label>2</label>
    </ligand>
</feature>